<evidence type="ECO:0000313" key="2">
    <source>
        <dbReference type="Proteomes" id="UP000180253"/>
    </source>
</evidence>
<dbReference type="AlphaFoldDB" id="A0A1S1N6Q4"/>
<sequence length="521" mass="59498">MLYQLKNINCRDKSAFFSQLIECLAPPSCERSLNPTFGLDKQVLNQFYNLLNGRELTVIVESEYIDGNYLDDYAFYYSKCFEPYGRYCKRVHFFLSEYTQEEFDELFFSDEGFTELGACYAGYVVARPIPEAFIGKTCLNIRLLLPESLSVFPTLQTIEVNLWGRKLDFMSLPFQEQDGVVSACATCSLWSSFHATGKLFHHRILSPYYITKNATATNPLHTRNFPNKGLTLTHLAHAIKSVGIDFFQAPCSELPIEKYLGKISGYMCLGIPVLLFGKVINSNGNDIGFHVVSVVGVKYLPEGESGITLEKDLGNFNLAQRYVESLFVHDDQLGPFTEYKLKRGKKTRFFSPSRATSLEFHCPNGQMFVVQHLVFPIYHKIRISYSQIFDFVCKMNDEIYSLKLLKGSKSFSFSWDINLTNSSNYKSNVLEREDLSIEQKRAVLIKNLPKYLWVANGSNVYHDDDEFEVVFDATGIHHDTNVCFVLPTPTALSIKDIYYADDALLFNNLPHKVQTVITKIL</sequence>
<protein>
    <submittedName>
        <fullName evidence="1">Uncharacterized protein</fullName>
    </submittedName>
</protein>
<proteinExistence type="predicted"/>
<organism evidence="1 2">
    <name type="scientific">Pseudoalteromonas byunsanensis</name>
    <dbReference type="NCBI Taxonomy" id="327939"/>
    <lineage>
        <taxon>Bacteria</taxon>
        <taxon>Pseudomonadati</taxon>
        <taxon>Pseudomonadota</taxon>
        <taxon>Gammaproteobacteria</taxon>
        <taxon>Alteromonadales</taxon>
        <taxon>Pseudoalteromonadaceae</taxon>
        <taxon>Pseudoalteromonas</taxon>
    </lineage>
</organism>
<comment type="caution">
    <text evidence="1">The sequence shown here is derived from an EMBL/GenBank/DDBJ whole genome shotgun (WGS) entry which is preliminary data.</text>
</comment>
<dbReference type="OrthoDB" id="6782387at2"/>
<gene>
    <name evidence="1" type="ORF">BIW53_17100</name>
</gene>
<keyword evidence="2" id="KW-1185">Reference proteome</keyword>
<reference evidence="1 2" key="1">
    <citation type="submission" date="2016-10" db="EMBL/GenBank/DDBJ databases">
        <title>Pseudoalteromonas amylolytica sp. nov., isolated from the surface seawater.</title>
        <authorList>
            <person name="Wu Y.-H."/>
            <person name="Cheng H."/>
            <person name="Jin X.-B."/>
            <person name="Wang C.-S."/>
            <person name="Xu X.-W."/>
        </authorList>
    </citation>
    <scope>NUCLEOTIDE SEQUENCE [LARGE SCALE GENOMIC DNA]</scope>
    <source>
        <strain evidence="1 2">JCM 12483</strain>
    </source>
</reference>
<evidence type="ECO:0000313" key="1">
    <source>
        <dbReference type="EMBL" id="OHU93941.1"/>
    </source>
</evidence>
<dbReference type="RefSeq" id="WP_070993234.1">
    <property type="nucleotide sequence ID" value="NZ_CBCSHD010000004.1"/>
</dbReference>
<accession>A0A1S1N6Q4</accession>
<dbReference type="EMBL" id="MNAN01000035">
    <property type="protein sequence ID" value="OHU93941.1"/>
    <property type="molecule type" value="Genomic_DNA"/>
</dbReference>
<dbReference type="STRING" id="327939.BIW53_17100"/>
<name>A0A1S1N6Q4_9GAMM</name>
<dbReference type="Proteomes" id="UP000180253">
    <property type="component" value="Unassembled WGS sequence"/>
</dbReference>